<comment type="caution">
    <text evidence="3">The sequence shown here is derived from an EMBL/GenBank/DDBJ whole genome shotgun (WGS) entry which is preliminary data.</text>
</comment>
<dbReference type="Pfam" id="PF16884">
    <property type="entry name" value="ADH_N_2"/>
    <property type="match status" value="1"/>
</dbReference>
<proteinExistence type="predicted"/>
<dbReference type="EMBL" id="LVVZ01000041">
    <property type="protein sequence ID" value="OKL42450.1"/>
    <property type="molecule type" value="Genomic_DNA"/>
</dbReference>
<dbReference type="Gene3D" id="3.40.50.720">
    <property type="entry name" value="NAD(P)-binding Rossmann-like Domain"/>
    <property type="match status" value="1"/>
</dbReference>
<dbReference type="SUPFAM" id="SSF51735">
    <property type="entry name" value="NAD(P)-binding Rossmann-fold domains"/>
    <property type="match status" value="1"/>
</dbReference>
<keyword evidence="4" id="KW-1185">Reference proteome</keyword>
<feature type="domain" description="Enoyl reductase (ER)" evidence="2">
    <location>
        <begin position="14"/>
        <end position="328"/>
    </location>
</feature>
<accession>A0A1U7JCG8</accession>
<dbReference type="CDD" id="cd05288">
    <property type="entry name" value="PGDH"/>
    <property type="match status" value="1"/>
</dbReference>
<dbReference type="PANTHER" id="PTHR43205:SF7">
    <property type="entry name" value="PROSTAGLANDIN REDUCTASE 1"/>
    <property type="match status" value="1"/>
</dbReference>
<protein>
    <submittedName>
        <fullName evidence="3">NADP-dependent oxidoreductase</fullName>
    </submittedName>
</protein>
<evidence type="ECO:0000313" key="3">
    <source>
        <dbReference type="EMBL" id="OKL42450.1"/>
    </source>
</evidence>
<dbReference type="InterPro" id="IPR036291">
    <property type="entry name" value="NAD(P)-bd_dom_sf"/>
</dbReference>
<dbReference type="InterPro" id="IPR011032">
    <property type="entry name" value="GroES-like_sf"/>
</dbReference>
<dbReference type="AlphaFoldDB" id="A0A1U7JCG8"/>
<dbReference type="RefSeq" id="WP_051269434.1">
    <property type="nucleotide sequence ID" value="NZ_LVVZ01000041.1"/>
</dbReference>
<dbReference type="InterPro" id="IPR013149">
    <property type="entry name" value="ADH-like_C"/>
</dbReference>
<dbReference type="GO" id="GO:0016628">
    <property type="term" value="F:oxidoreductase activity, acting on the CH-CH group of donors, NAD or NADP as acceptor"/>
    <property type="evidence" value="ECO:0007669"/>
    <property type="project" value="InterPro"/>
</dbReference>
<dbReference type="Pfam" id="PF00107">
    <property type="entry name" value="ADH_zinc_N"/>
    <property type="match status" value="1"/>
</dbReference>
<evidence type="ECO:0000256" key="1">
    <source>
        <dbReference type="ARBA" id="ARBA00023002"/>
    </source>
</evidence>
<keyword evidence="1" id="KW-0560">Oxidoreductase</keyword>
<evidence type="ECO:0000313" key="4">
    <source>
        <dbReference type="Proteomes" id="UP000185783"/>
    </source>
</evidence>
<sequence length="333" mass="35809">MQNLRILLAQRPVGDIKATDFEKREETLGPLEEGKARIRVVYLSLDPAMRGWMSADENSYVPPIPLGSTMRGIATGVVEQSKTDKLKEGDWVSGFLGWTQYADVQPDEVNVVPQTVPMDAYMGVLGLAGATAYHGYKEILDPQAGQTLCVTGAAGSVGSLVGQMAKADGLRVVGIAGTPEKCRWLTDELGFDAALNYKSDDLDAGLRAFAPEGLDLHFENVGGAPLQAALNNMKAHGKIAVCGLISTYNATSVPAGPELSAMIKKRLTMKGFVMTDHWHRFGEILGKVGEYLGKGQLKYRLDIVEGLENAPVAINRLFDGSNTGKLTIKVSDL</sequence>
<gene>
    <name evidence="3" type="ORF">A3843_17390</name>
</gene>
<dbReference type="Proteomes" id="UP000185783">
    <property type="component" value="Unassembled WGS sequence"/>
</dbReference>
<organism evidence="3 4">
    <name type="scientific">Pseudovibrio exalbescens</name>
    <dbReference type="NCBI Taxonomy" id="197461"/>
    <lineage>
        <taxon>Bacteria</taxon>
        <taxon>Pseudomonadati</taxon>
        <taxon>Pseudomonadota</taxon>
        <taxon>Alphaproteobacteria</taxon>
        <taxon>Hyphomicrobiales</taxon>
        <taxon>Stappiaceae</taxon>
        <taxon>Pseudovibrio</taxon>
    </lineage>
</organism>
<dbReference type="InterPro" id="IPR045010">
    <property type="entry name" value="MDR_fam"/>
</dbReference>
<name>A0A1U7JCG8_9HYPH</name>
<reference evidence="3 4" key="1">
    <citation type="submission" date="2016-03" db="EMBL/GenBank/DDBJ databases">
        <title>Genome sequence of Nesiotobacter sp. nov., a moderately halophilic alphaproteobacterium isolated from the Yellow Sea, China.</title>
        <authorList>
            <person name="Zhang G."/>
            <person name="Zhang R."/>
        </authorList>
    </citation>
    <scope>NUCLEOTIDE SEQUENCE [LARGE SCALE GENOMIC DNA]</scope>
    <source>
        <strain evidence="3 4">WB1-6</strain>
    </source>
</reference>
<dbReference type="InterPro" id="IPR020843">
    <property type="entry name" value="ER"/>
</dbReference>
<dbReference type="FunFam" id="3.40.50.720:FF:000121">
    <property type="entry name" value="Prostaglandin reductase 2"/>
    <property type="match status" value="1"/>
</dbReference>
<evidence type="ECO:0000259" key="2">
    <source>
        <dbReference type="SMART" id="SM00829"/>
    </source>
</evidence>
<dbReference type="Gene3D" id="3.90.180.10">
    <property type="entry name" value="Medium-chain alcohol dehydrogenases, catalytic domain"/>
    <property type="match status" value="1"/>
</dbReference>
<dbReference type="STRING" id="197461.A3843_17390"/>
<dbReference type="SUPFAM" id="SSF50129">
    <property type="entry name" value="GroES-like"/>
    <property type="match status" value="1"/>
</dbReference>
<dbReference type="PANTHER" id="PTHR43205">
    <property type="entry name" value="PROSTAGLANDIN REDUCTASE"/>
    <property type="match status" value="1"/>
</dbReference>
<dbReference type="SMART" id="SM00829">
    <property type="entry name" value="PKS_ER"/>
    <property type="match status" value="1"/>
</dbReference>
<dbReference type="InterPro" id="IPR041694">
    <property type="entry name" value="ADH_N_2"/>
</dbReference>